<dbReference type="RefSeq" id="WP_148733765.1">
    <property type="nucleotide sequence ID" value="NZ_VSSB01000001.1"/>
</dbReference>
<accession>A0A5S4V535</accession>
<dbReference type="Proteomes" id="UP000325243">
    <property type="component" value="Unassembled WGS sequence"/>
</dbReference>
<dbReference type="AlphaFoldDB" id="A0A5S4V535"/>
<name>A0A5S4V535_9MICO</name>
<evidence type="ECO:0000313" key="1">
    <source>
        <dbReference type="EMBL" id="TYL54247.1"/>
    </source>
</evidence>
<dbReference type="InterPro" id="IPR006311">
    <property type="entry name" value="TAT_signal"/>
</dbReference>
<comment type="caution">
    <text evidence="1">The sequence shown here is derived from an EMBL/GenBank/DDBJ whole genome shotgun (WGS) entry which is preliminary data.</text>
</comment>
<dbReference type="PROSITE" id="PS51318">
    <property type="entry name" value="TAT"/>
    <property type="match status" value="1"/>
</dbReference>
<keyword evidence="2" id="KW-1185">Reference proteome</keyword>
<sequence length="100" mass="10132">MRPTTHVPESASVGRRTLTSRLAALGLAGALATTVALVAAPAGVSASDRGPSGEARVAASDRLVELEAYVERTVAEYDVAPAQAPVVASATRLALAADRH</sequence>
<reference evidence="1 2" key="1">
    <citation type="submission" date="2019-08" db="EMBL/GenBank/DDBJ databases">
        <authorList>
            <person name="Hu J."/>
        </authorList>
    </citation>
    <scope>NUCLEOTIDE SEQUENCE [LARGE SCALE GENOMIC DNA]</scope>
    <source>
        <strain evidence="1 2">NEAU-184</strain>
    </source>
</reference>
<organism evidence="1 2">
    <name type="scientific">Agromyces mariniharenae</name>
    <dbReference type="NCBI Taxonomy" id="2604423"/>
    <lineage>
        <taxon>Bacteria</taxon>
        <taxon>Bacillati</taxon>
        <taxon>Actinomycetota</taxon>
        <taxon>Actinomycetes</taxon>
        <taxon>Micrococcales</taxon>
        <taxon>Microbacteriaceae</taxon>
        <taxon>Agromyces</taxon>
    </lineage>
</organism>
<proteinExistence type="predicted"/>
<gene>
    <name evidence="1" type="ORF">FYC51_11835</name>
</gene>
<evidence type="ECO:0000313" key="2">
    <source>
        <dbReference type="Proteomes" id="UP000325243"/>
    </source>
</evidence>
<dbReference type="EMBL" id="VSSB01000001">
    <property type="protein sequence ID" value="TYL54247.1"/>
    <property type="molecule type" value="Genomic_DNA"/>
</dbReference>
<protein>
    <submittedName>
        <fullName evidence="1">Uncharacterized protein</fullName>
    </submittedName>
</protein>